<dbReference type="Gene3D" id="3.40.630.30">
    <property type="match status" value="1"/>
</dbReference>
<dbReference type="CDD" id="cd04301">
    <property type="entry name" value="NAT_SF"/>
    <property type="match status" value="1"/>
</dbReference>
<dbReference type="PANTHER" id="PTHR43617:SF38">
    <property type="entry name" value="N-ACETYLTRANSFERASE DOMAIN-CONTAINING PROTEIN"/>
    <property type="match status" value="1"/>
</dbReference>
<dbReference type="GO" id="GO:0016747">
    <property type="term" value="F:acyltransferase activity, transferring groups other than amino-acyl groups"/>
    <property type="evidence" value="ECO:0007669"/>
    <property type="project" value="InterPro"/>
</dbReference>
<protein>
    <recommendedName>
        <fullName evidence="1">N-acetyltransferase domain-containing protein</fullName>
    </recommendedName>
</protein>
<dbReference type="SUPFAM" id="SSF55729">
    <property type="entry name" value="Acyl-CoA N-acyltransferases (Nat)"/>
    <property type="match status" value="1"/>
</dbReference>
<dbReference type="PROSITE" id="PS51186">
    <property type="entry name" value="GNAT"/>
    <property type="match status" value="1"/>
</dbReference>
<dbReference type="AlphaFoldDB" id="A0A367KRU2"/>
<reference evidence="2 3" key="1">
    <citation type="journal article" date="2018" name="G3 (Bethesda)">
        <title>Phylogenetic and Phylogenomic Definition of Rhizopus Species.</title>
        <authorList>
            <person name="Gryganskyi A.P."/>
            <person name="Golan J."/>
            <person name="Dolatabadi S."/>
            <person name="Mondo S."/>
            <person name="Robb S."/>
            <person name="Idnurm A."/>
            <person name="Muszewska A."/>
            <person name="Steczkiewicz K."/>
            <person name="Masonjones S."/>
            <person name="Liao H.L."/>
            <person name="Gajdeczka M.T."/>
            <person name="Anike F."/>
            <person name="Vuek A."/>
            <person name="Anishchenko I.M."/>
            <person name="Voigt K."/>
            <person name="de Hoog G.S."/>
            <person name="Smith M.E."/>
            <person name="Heitman J."/>
            <person name="Vilgalys R."/>
            <person name="Stajich J.E."/>
        </authorList>
    </citation>
    <scope>NUCLEOTIDE SEQUENCE [LARGE SCALE GENOMIC DNA]</scope>
    <source>
        <strain evidence="2 3">LSU 92-RS-03</strain>
    </source>
</reference>
<sequence>MTKSQLPEFYVRRVTLDDLKYAEQATAVFNAAYSSDNEGWTSISKIIKDYGTTRETTEDYIRRSVQGQVVQFFAFQRDSEGNDQAVVGSLVVEDPLVGLDHSHFALSGKEGLLGRFSVNPKYQSKGIGRVLMEAGLTAMRETGYITCLILVFENRDTVLRWYEKLGFVDTGKRVPFSRSRGFEMMQDVRFKLMTKDL</sequence>
<accession>A0A367KRU2</accession>
<name>A0A367KRU2_RHIST</name>
<dbReference type="InterPro" id="IPR016181">
    <property type="entry name" value="Acyl_CoA_acyltransferase"/>
</dbReference>
<feature type="domain" description="N-acetyltransferase" evidence="1">
    <location>
        <begin position="45"/>
        <end position="189"/>
    </location>
</feature>
<dbReference type="Proteomes" id="UP000253551">
    <property type="component" value="Unassembled WGS sequence"/>
</dbReference>
<comment type="caution">
    <text evidence="2">The sequence shown here is derived from an EMBL/GenBank/DDBJ whole genome shotgun (WGS) entry which is preliminary data.</text>
</comment>
<dbReference type="InterPro" id="IPR050276">
    <property type="entry name" value="MshD_Acetyltransferase"/>
</dbReference>
<gene>
    <name evidence="2" type="ORF">CU098_012119</name>
</gene>
<evidence type="ECO:0000313" key="3">
    <source>
        <dbReference type="Proteomes" id="UP000253551"/>
    </source>
</evidence>
<organism evidence="2 3">
    <name type="scientific">Rhizopus stolonifer</name>
    <name type="common">Rhizopus nigricans</name>
    <dbReference type="NCBI Taxonomy" id="4846"/>
    <lineage>
        <taxon>Eukaryota</taxon>
        <taxon>Fungi</taxon>
        <taxon>Fungi incertae sedis</taxon>
        <taxon>Mucoromycota</taxon>
        <taxon>Mucoromycotina</taxon>
        <taxon>Mucoromycetes</taxon>
        <taxon>Mucorales</taxon>
        <taxon>Mucorineae</taxon>
        <taxon>Rhizopodaceae</taxon>
        <taxon>Rhizopus</taxon>
    </lineage>
</organism>
<dbReference type="STRING" id="4846.A0A367KRU2"/>
<dbReference type="InterPro" id="IPR000182">
    <property type="entry name" value="GNAT_dom"/>
</dbReference>
<dbReference type="EMBL" id="PJQM01000643">
    <property type="protein sequence ID" value="RCI04572.1"/>
    <property type="molecule type" value="Genomic_DNA"/>
</dbReference>
<dbReference type="OrthoDB" id="5689at2759"/>
<proteinExistence type="predicted"/>
<dbReference type="Pfam" id="PF00583">
    <property type="entry name" value="Acetyltransf_1"/>
    <property type="match status" value="1"/>
</dbReference>
<evidence type="ECO:0000313" key="2">
    <source>
        <dbReference type="EMBL" id="RCI04572.1"/>
    </source>
</evidence>
<dbReference type="PANTHER" id="PTHR43617">
    <property type="entry name" value="L-AMINO ACID N-ACETYLTRANSFERASE"/>
    <property type="match status" value="1"/>
</dbReference>
<evidence type="ECO:0000259" key="1">
    <source>
        <dbReference type="PROSITE" id="PS51186"/>
    </source>
</evidence>
<keyword evidence="3" id="KW-1185">Reference proteome</keyword>